<dbReference type="AlphaFoldDB" id="A0A8K0H6E8"/>
<gene>
    <name evidence="2" type="ORF">FNV43_RR11504</name>
</gene>
<evidence type="ECO:0000256" key="1">
    <source>
        <dbReference type="SAM" id="SignalP"/>
    </source>
</evidence>
<reference evidence="2" key="1">
    <citation type="submission" date="2020-03" db="EMBL/GenBank/DDBJ databases">
        <title>A high-quality chromosome-level genome assembly of a woody plant with both climbing and erect habits, Rhamnella rubrinervis.</title>
        <authorList>
            <person name="Lu Z."/>
            <person name="Yang Y."/>
            <person name="Zhu X."/>
            <person name="Sun Y."/>
        </authorList>
    </citation>
    <scope>NUCLEOTIDE SEQUENCE</scope>
    <source>
        <strain evidence="2">BYM</strain>
        <tissue evidence="2">Leaf</tissue>
    </source>
</reference>
<keyword evidence="3" id="KW-1185">Reference proteome</keyword>
<dbReference type="EMBL" id="VOIH02000005">
    <property type="protein sequence ID" value="KAF3446325.1"/>
    <property type="molecule type" value="Genomic_DNA"/>
</dbReference>
<proteinExistence type="predicted"/>
<comment type="caution">
    <text evidence="2">The sequence shown here is derived from an EMBL/GenBank/DDBJ whole genome shotgun (WGS) entry which is preliminary data.</text>
</comment>
<name>A0A8K0H6E8_9ROSA</name>
<sequence>MATKKAFVLVFLMVLVFSANSVLGEESTIEHAMDSASNAASAAKNAASDAVDDVKETTSSWTGWLKDKFD</sequence>
<feature type="signal peptide" evidence="1">
    <location>
        <begin position="1"/>
        <end position="24"/>
    </location>
</feature>
<protein>
    <submittedName>
        <fullName evidence="2">Uncharacterized protein</fullName>
    </submittedName>
</protein>
<accession>A0A8K0H6E8</accession>
<feature type="chain" id="PRO_5035449442" evidence="1">
    <location>
        <begin position="25"/>
        <end position="70"/>
    </location>
</feature>
<evidence type="ECO:0000313" key="3">
    <source>
        <dbReference type="Proteomes" id="UP000796880"/>
    </source>
</evidence>
<dbReference type="Proteomes" id="UP000796880">
    <property type="component" value="Unassembled WGS sequence"/>
</dbReference>
<keyword evidence="1" id="KW-0732">Signal</keyword>
<organism evidence="2 3">
    <name type="scientific">Rhamnella rubrinervis</name>
    <dbReference type="NCBI Taxonomy" id="2594499"/>
    <lineage>
        <taxon>Eukaryota</taxon>
        <taxon>Viridiplantae</taxon>
        <taxon>Streptophyta</taxon>
        <taxon>Embryophyta</taxon>
        <taxon>Tracheophyta</taxon>
        <taxon>Spermatophyta</taxon>
        <taxon>Magnoliopsida</taxon>
        <taxon>eudicotyledons</taxon>
        <taxon>Gunneridae</taxon>
        <taxon>Pentapetalae</taxon>
        <taxon>rosids</taxon>
        <taxon>fabids</taxon>
        <taxon>Rosales</taxon>
        <taxon>Rhamnaceae</taxon>
        <taxon>rhamnoid group</taxon>
        <taxon>Rhamneae</taxon>
        <taxon>Rhamnella</taxon>
    </lineage>
</organism>
<evidence type="ECO:0000313" key="2">
    <source>
        <dbReference type="EMBL" id="KAF3446325.1"/>
    </source>
</evidence>